<dbReference type="Gene3D" id="1.20.1070.10">
    <property type="entry name" value="Rhodopsin 7-helix transmembrane proteins"/>
    <property type="match status" value="1"/>
</dbReference>
<dbReference type="PRINTS" id="PR00245">
    <property type="entry name" value="OLFACTORYR"/>
</dbReference>
<dbReference type="CDD" id="cd15411">
    <property type="entry name" value="7tmA_OR8H-like"/>
    <property type="match status" value="1"/>
</dbReference>
<feature type="domain" description="G-protein coupled receptors family 1 profile" evidence="12">
    <location>
        <begin position="39"/>
        <end position="288"/>
    </location>
</feature>
<dbReference type="GeneID" id="109676846"/>
<dbReference type="OrthoDB" id="8891939at2759"/>
<feature type="transmembrane region" description="Helical" evidence="11">
    <location>
        <begin position="96"/>
        <end position="118"/>
    </location>
</feature>
<reference evidence="15" key="2">
    <citation type="submission" date="2025-04" db="UniProtKB">
        <authorList>
            <consortium name="RefSeq"/>
        </authorList>
    </citation>
    <scope>IDENTIFICATION</scope>
    <source>
        <tissue evidence="15">Leukocyte</tissue>
    </source>
</reference>
<comment type="subcellular location">
    <subcellularLocation>
        <location evidence="1 11">Cell membrane</location>
        <topology evidence="1 11">Multi-pass membrane protein</topology>
    </subcellularLocation>
</comment>
<dbReference type="FunFam" id="1.20.1070.10:FF:000003">
    <property type="entry name" value="Olfactory receptor"/>
    <property type="match status" value="1"/>
</dbReference>
<dbReference type="GO" id="GO:0005886">
    <property type="term" value="C:plasma membrane"/>
    <property type="evidence" value="ECO:0007669"/>
    <property type="project" value="UniProtKB-SubCell"/>
</dbReference>
<evidence type="ECO:0000256" key="5">
    <source>
        <dbReference type="ARBA" id="ARBA00022989"/>
    </source>
</evidence>
<protein>
    <recommendedName>
        <fullName evidence="11">Olfactory receptor</fullName>
    </recommendedName>
</protein>
<feature type="transmembrane region" description="Helical" evidence="11">
    <location>
        <begin position="235"/>
        <end position="258"/>
    </location>
</feature>
<comment type="similarity">
    <text evidence="10">Belongs to the G-protein coupled receptor 1 family.</text>
</comment>
<dbReference type="PRINTS" id="PR00237">
    <property type="entry name" value="GPCRRHODOPSN"/>
</dbReference>
<dbReference type="KEGG" id="ccan:109676846"/>
<proteinExistence type="inferred from homology"/>
<evidence type="ECO:0000256" key="4">
    <source>
        <dbReference type="ARBA" id="ARBA00022725"/>
    </source>
</evidence>
<dbReference type="PROSITE" id="PS00237">
    <property type="entry name" value="G_PROTEIN_RECEP_F1_1"/>
    <property type="match status" value="1"/>
</dbReference>
<evidence type="ECO:0000313" key="14">
    <source>
        <dbReference type="Proteomes" id="UP001732720"/>
    </source>
</evidence>
<dbReference type="GO" id="GO:0004930">
    <property type="term" value="F:G protein-coupled receptor activity"/>
    <property type="evidence" value="ECO:0007669"/>
    <property type="project" value="UniProtKB-KW"/>
</dbReference>
<evidence type="ECO:0000256" key="7">
    <source>
        <dbReference type="ARBA" id="ARBA00023136"/>
    </source>
</evidence>
<feature type="transmembrane region" description="Helical" evidence="11">
    <location>
        <begin position="23"/>
        <end position="46"/>
    </location>
</feature>
<sequence>MWNDTPVPDFILTGLTDSEEIQLVLSVLFLLIYLVTVLGNVGMIMIIHLDVQLHTPMYFFLCHLSFLDLCYSNVITPKTLGNLVTSKKSISFTGCFTQMYFFILFGGAECFLLSSMAYDRYVAICNPLQYPVIMSSRLCSSLLTGTYMIGFVDSSVNMICMSRLHFCKSIVIHHFFCDTSPILALSCEDTFYTEIMAFIFAGSTLMVSLITISLSYMSIFCTILKIDSTLGKQKAFSTCASHLLGVIIFYSTMIVTYLKPTKSYSLGKDQVASVFYTIVIPMLNPLIYSLRNKEVKNAFNRVMQKRGGSKVLRKQ</sequence>
<keyword evidence="11" id="KW-1003">Cell membrane</keyword>
<evidence type="ECO:0000259" key="12">
    <source>
        <dbReference type="PROSITE" id="PS50262"/>
    </source>
</evidence>
<evidence type="ECO:0000256" key="11">
    <source>
        <dbReference type="RuleBase" id="RU363047"/>
    </source>
</evidence>
<organism evidence="13">
    <name type="scientific">Castor canadensis</name>
    <name type="common">American beaver</name>
    <dbReference type="NCBI Taxonomy" id="51338"/>
    <lineage>
        <taxon>Eukaryota</taxon>
        <taxon>Metazoa</taxon>
        <taxon>Chordata</taxon>
        <taxon>Craniata</taxon>
        <taxon>Vertebrata</taxon>
        <taxon>Euteleostomi</taxon>
        <taxon>Mammalia</taxon>
        <taxon>Eutheria</taxon>
        <taxon>Euarchontoglires</taxon>
        <taxon>Glires</taxon>
        <taxon>Rodentia</taxon>
        <taxon>Castorimorpha</taxon>
        <taxon>Castoridae</taxon>
        <taxon>Castor</taxon>
    </lineage>
</organism>
<keyword evidence="8 10" id="KW-0675">Receptor</keyword>
<name>A0A8C0ZNA5_CASCN</name>
<dbReference type="PROSITE" id="PS50262">
    <property type="entry name" value="G_PROTEIN_RECEP_F1_2"/>
    <property type="match status" value="1"/>
</dbReference>
<dbReference type="Pfam" id="PF13853">
    <property type="entry name" value="7tm_4"/>
    <property type="match status" value="1"/>
</dbReference>
<evidence type="ECO:0000256" key="6">
    <source>
        <dbReference type="ARBA" id="ARBA00023040"/>
    </source>
</evidence>
<evidence type="ECO:0000256" key="1">
    <source>
        <dbReference type="ARBA" id="ARBA00004651"/>
    </source>
</evidence>
<dbReference type="PANTHER" id="PTHR48018">
    <property type="entry name" value="OLFACTORY RECEPTOR"/>
    <property type="match status" value="1"/>
</dbReference>
<dbReference type="SUPFAM" id="SSF81321">
    <property type="entry name" value="Family A G protein-coupled receptor-like"/>
    <property type="match status" value="1"/>
</dbReference>
<keyword evidence="5 11" id="KW-1133">Transmembrane helix</keyword>
<feature type="transmembrane region" description="Helical" evidence="11">
    <location>
        <begin position="130"/>
        <end position="152"/>
    </location>
</feature>
<dbReference type="InterPro" id="IPR000725">
    <property type="entry name" value="Olfact_rcpt"/>
</dbReference>
<dbReference type="GO" id="GO:0004984">
    <property type="term" value="F:olfactory receptor activity"/>
    <property type="evidence" value="ECO:0007669"/>
    <property type="project" value="InterPro"/>
</dbReference>
<evidence type="ECO:0000256" key="9">
    <source>
        <dbReference type="ARBA" id="ARBA00023224"/>
    </source>
</evidence>
<dbReference type="AlphaFoldDB" id="A0A8C0ZNA5"/>
<reference evidence="13" key="1">
    <citation type="submission" date="2023-09" db="UniProtKB">
        <authorList>
            <consortium name="Ensembl"/>
        </authorList>
    </citation>
    <scope>IDENTIFICATION</scope>
</reference>
<keyword evidence="6 10" id="KW-0297">G-protein coupled receptor</keyword>
<keyword evidence="7 11" id="KW-0472">Membrane</keyword>
<evidence type="ECO:0000256" key="10">
    <source>
        <dbReference type="RuleBase" id="RU000688"/>
    </source>
</evidence>
<dbReference type="Ensembl" id="ENSCCNT00000006820.1">
    <property type="protein sequence ID" value="ENSCCNP00000005171.1"/>
    <property type="gene ID" value="ENSCCNG00000005535.1"/>
</dbReference>
<keyword evidence="4 11" id="KW-0552">Olfaction</keyword>
<keyword evidence="2 11" id="KW-0716">Sensory transduction</keyword>
<evidence type="ECO:0000313" key="13">
    <source>
        <dbReference type="Ensembl" id="ENSCCNP00000005171.1"/>
    </source>
</evidence>
<evidence type="ECO:0000313" key="15">
    <source>
        <dbReference type="RefSeq" id="XP_020008671.1"/>
    </source>
</evidence>
<evidence type="ECO:0000256" key="8">
    <source>
        <dbReference type="ARBA" id="ARBA00023170"/>
    </source>
</evidence>
<evidence type="ECO:0000256" key="2">
    <source>
        <dbReference type="ARBA" id="ARBA00022606"/>
    </source>
</evidence>
<feature type="transmembrane region" description="Helical" evidence="11">
    <location>
        <begin position="195"/>
        <end position="223"/>
    </location>
</feature>
<keyword evidence="3 10" id="KW-0812">Transmembrane</keyword>
<keyword evidence="14" id="KW-1185">Reference proteome</keyword>
<dbReference type="Proteomes" id="UP001732720">
    <property type="component" value="Chromosome 1"/>
</dbReference>
<keyword evidence="9 10" id="KW-0807">Transducer</keyword>
<dbReference type="RefSeq" id="XP_020008671.1">
    <property type="nucleotide sequence ID" value="XM_020153082.1"/>
</dbReference>
<gene>
    <name evidence="13 15" type="primary">LOC109676846</name>
</gene>
<feature type="transmembrane region" description="Helical" evidence="11">
    <location>
        <begin position="270"/>
        <end position="290"/>
    </location>
</feature>
<evidence type="ECO:0000256" key="3">
    <source>
        <dbReference type="ARBA" id="ARBA00022692"/>
    </source>
</evidence>
<dbReference type="InterPro" id="IPR017452">
    <property type="entry name" value="GPCR_Rhodpsn_7TM"/>
</dbReference>
<dbReference type="InterPro" id="IPR000276">
    <property type="entry name" value="GPCR_Rhodpsn"/>
</dbReference>
<feature type="transmembrane region" description="Helical" evidence="11">
    <location>
        <begin position="58"/>
        <end position="76"/>
    </location>
</feature>
<accession>A0A8C0ZNA5</accession>